<feature type="compositionally biased region" description="Low complexity" evidence="1">
    <location>
        <begin position="65"/>
        <end position="80"/>
    </location>
</feature>
<feature type="region of interest" description="Disordered" evidence="1">
    <location>
        <begin position="31"/>
        <end position="50"/>
    </location>
</feature>
<organism evidence="2 3">
    <name type="scientific">Kingdonia uniflora</name>
    <dbReference type="NCBI Taxonomy" id="39325"/>
    <lineage>
        <taxon>Eukaryota</taxon>
        <taxon>Viridiplantae</taxon>
        <taxon>Streptophyta</taxon>
        <taxon>Embryophyta</taxon>
        <taxon>Tracheophyta</taxon>
        <taxon>Spermatophyta</taxon>
        <taxon>Magnoliopsida</taxon>
        <taxon>Ranunculales</taxon>
        <taxon>Circaeasteraceae</taxon>
        <taxon>Kingdonia</taxon>
    </lineage>
</organism>
<gene>
    <name evidence="2" type="ORF">GIB67_035112</name>
</gene>
<sequence length="351" mass="39801">MSSSLTRVRGEDRFYSPPAVRRQQQQQLLLLQKQQQEQQQQQQQQLQVQREAKVVVENRTESEDSNSSKPSSVSSWVSPSLSNCSDGATNLERFLESTTPIVHAQYFPKMLFRGLRNGDSGSKPYFNFCDLWEAFSEWSAYGAGVPLVLSETDSVVQYYTPQLSYLQIYVNPLRPSLSLSGSIHLVVDTERHEICLPADILQFPIIRGIWKEISILASQYSELKTYKSCDLLPNSWMSVAWYPIYRIPTGPTLQDLDACFLTFHCLATPLTGTGDSFREAQARSTDAPTKLPLTTFGLASHKFQGSVWSPDGVRESKQSSSLLQAADDWLTRLKITHPDYKFFTTPTTYKR</sequence>
<dbReference type="PANTHER" id="PTHR31343:SF8">
    <property type="entry name" value="OS07G0246600 PROTEIN"/>
    <property type="match status" value="1"/>
</dbReference>
<comment type="caution">
    <text evidence="2">The sequence shown here is derived from an EMBL/GenBank/DDBJ whole genome shotgun (WGS) entry which is preliminary data.</text>
</comment>
<dbReference type="InterPro" id="IPR008507">
    <property type="entry name" value="DUF789"/>
</dbReference>
<evidence type="ECO:0000256" key="1">
    <source>
        <dbReference type="SAM" id="MobiDB-lite"/>
    </source>
</evidence>
<dbReference type="OrthoDB" id="1896065at2759"/>
<keyword evidence="3" id="KW-1185">Reference proteome</keyword>
<name>A0A7J7NVC9_9MAGN</name>
<dbReference type="EMBL" id="JACGCM010000519">
    <property type="protein sequence ID" value="KAF6171155.1"/>
    <property type="molecule type" value="Genomic_DNA"/>
</dbReference>
<proteinExistence type="predicted"/>
<feature type="compositionally biased region" description="Low complexity" evidence="1">
    <location>
        <begin position="31"/>
        <end position="49"/>
    </location>
</feature>
<dbReference type="Pfam" id="PF05623">
    <property type="entry name" value="DUF789"/>
    <property type="match status" value="2"/>
</dbReference>
<dbReference type="Proteomes" id="UP000541444">
    <property type="component" value="Unassembled WGS sequence"/>
</dbReference>
<evidence type="ECO:0000313" key="2">
    <source>
        <dbReference type="EMBL" id="KAF6171155.1"/>
    </source>
</evidence>
<protein>
    <submittedName>
        <fullName evidence="2">Uncharacterized protein</fullName>
    </submittedName>
</protein>
<accession>A0A7J7NVC9</accession>
<feature type="region of interest" description="Disordered" evidence="1">
    <location>
        <begin position="57"/>
        <end position="80"/>
    </location>
</feature>
<feature type="region of interest" description="Disordered" evidence="1">
    <location>
        <begin position="1"/>
        <end position="20"/>
    </location>
</feature>
<dbReference type="PANTHER" id="PTHR31343">
    <property type="entry name" value="T15D22.8"/>
    <property type="match status" value="1"/>
</dbReference>
<dbReference type="AlphaFoldDB" id="A0A7J7NVC9"/>
<reference evidence="2 3" key="1">
    <citation type="journal article" date="2020" name="IScience">
        <title>Genome Sequencing of the Endangered Kingdonia uniflora (Circaeasteraceae, Ranunculales) Reveals Potential Mechanisms of Evolutionary Specialization.</title>
        <authorList>
            <person name="Sun Y."/>
            <person name="Deng T."/>
            <person name="Zhang A."/>
            <person name="Moore M.J."/>
            <person name="Landis J.B."/>
            <person name="Lin N."/>
            <person name="Zhang H."/>
            <person name="Zhang X."/>
            <person name="Huang J."/>
            <person name="Zhang X."/>
            <person name="Sun H."/>
            <person name="Wang H."/>
        </authorList>
    </citation>
    <scope>NUCLEOTIDE SEQUENCE [LARGE SCALE GENOMIC DNA]</scope>
    <source>
        <strain evidence="2">TB1705</strain>
        <tissue evidence="2">Leaf</tissue>
    </source>
</reference>
<evidence type="ECO:0000313" key="3">
    <source>
        <dbReference type="Proteomes" id="UP000541444"/>
    </source>
</evidence>